<dbReference type="AlphaFoldDB" id="E4WU75"/>
<gene>
    <name evidence="1" type="ORF">GSOID_T00006221001</name>
</gene>
<proteinExistence type="predicted"/>
<reference evidence="1" key="1">
    <citation type="journal article" date="2010" name="Science">
        <title>Plasticity of animal genome architecture unmasked by rapid evolution of a pelagic tunicate.</title>
        <authorList>
            <person name="Denoeud F."/>
            <person name="Henriet S."/>
            <person name="Mungpakdee S."/>
            <person name="Aury J.M."/>
            <person name="Da Silva C."/>
            <person name="Brinkmann H."/>
            <person name="Mikhaleva J."/>
            <person name="Olsen L.C."/>
            <person name="Jubin C."/>
            <person name="Canestro C."/>
            <person name="Bouquet J.M."/>
            <person name="Danks G."/>
            <person name="Poulain J."/>
            <person name="Campsteijn C."/>
            <person name="Adamski M."/>
            <person name="Cross I."/>
            <person name="Yadetie F."/>
            <person name="Muffato M."/>
            <person name="Louis A."/>
            <person name="Butcher S."/>
            <person name="Tsagkogeorga G."/>
            <person name="Konrad A."/>
            <person name="Singh S."/>
            <person name="Jensen M.F."/>
            <person name="Cong E.H."/>
            <person name="Eikeseth-Otteraa H."/>
            <person name="Noel B."/>
            <person name="Anthouard V."/>
            <person name="Porcel B.M."/>
            <person name="Kachouri-Lafond R."/>
            <person name="Nishino A."/>
            <person name="Ugolini M."/>
            <person name="Chourrout P."/>
            <person name="Nishida H."/>
            <person name="Aasland R."/>
            <person name="Huzurbazar S."/>
            <person name="Westhof E."/>
            <person name="Delsuc F."/>
            <person name="Lehrach H."/>
            <person name="Reinhardt R."/>
            <person name="Weissenbach J."/>
            <person name="Roy S.W."/>
            <person name="Artiguenave F."/>
            <person name="Postlethwait J.H."/>
            <person name="Manak J.R."/>
            <person name="Thompson E.M."/>
            <person name="Jaillon O."/>
            <person name="Du Pasquier L."/>
            <person name="Boudinot P."/>
            <person name="Liberles D.A."/>
            <person name="Volff J.N."/>
            <person name="Philippe H."/>
            <person name="Lenhard B."/>
            <person name="Roest Crollius H."/>
            <person name="Wincker P."/>
            <person name="Chourrout D."/>
        </authorList>
    </citation>
    <scope>NUCLEOTIDE SEQUENCE [LARGE SCALE GENOMIC DNA]</scope>
</reference>
<organism evidence="1">
    <name type="scientific">Oikopleura dioica</name>
    <name type="common">Tunicate</name>
    <dbReference type="NCBI Taxonomy" id="34765"/>
    <lineage>
        <taxon>Eukaryota</taxon>
        <taxon>Metazoa</taxon>
        <taxon>Chordata</taxon>
        <taxon>Tunicata</taxon>
        <taxon>Appendicularia</taxon>
        <taxon>Copelata</taxon>
        <taxon>Oikopleuridae</taxon>
        <taxon>Oikopleura</taxon>
    </lineage>
</organism>
<dbReference type="Proteomes" id="UP000001307">
    <property type="component" value="Unassembled WGS sequence"/>
</dbReference>
<evidence type="ECO:0000313" key="1">
    <source>
        <dbReference type="EMBL" id="CBY07134.1"/>
    </source>
</evidence>
<evidence type="ECO:0000313" key="2">
    <source>
        <dbReference type="Proteomes" id="UP000001307"/>
    </source>
</evidence>
<sequence>MSDPEFPKSPRIVGGLHTALPTGYIYQQFGQHDHYWKYCFGEKPLPPLPSTSGHLFRRARSIAESVGESQYPLSFTVSDAEHLVNSQLRRTHYGARDTFVPPVPTEDESRTDAFYGSPQYPEDPLNFMKNRKPGYYAERLTVGQIKVAKQESQLQSLSPAAWYRCGSMTSEMLKLHQSRSEQPPFGTGVSDLLEENISVNRQTAPAAQRYTESDIACVRYGVRAALECLTLGSPFHRRDLFRVDPRLHKRPESHVSGWLALAGIENVKPKGRPVQPMDFALALFLLTSFRRVFSTERSRQIAAPMFGFNYQNSNYNCSILTASDYLTLAKQVQILPIGFREVVTFTSYLQGRRTGSITASVMPQRGGCDAERETLVTRALFPEPLETVSPAFNLNLEVLLAVERAKNETMSHHSRKIVQTQETELRALEELEEPEVQIPESIIRAWEHAYFDYLTTTLSEAGLSVVGIAYILQQYGSYLIELRKRMGHNPPPEMIELLIKLMPARTIDDSILSDASSANTDVTNWLTKYQIRIPCSLTQRDLVAYSRQQFYSCPLYCQEPLTQDSDVFLGDEENSSGDLNLLDQGMIIPSDDSVDSGPVSPTSPSYFARSDLSYEDLQLLRDRILMNPLLDPSTFEDYFTTGPYYSSESSRSSEMMFSLPSYIIFLLSGPPADSVWPPAIIFY</sequence>
<protein>
    <submittedName>
        <fullName evidence="1">Uncharacterized protein</fullName>
    </submittedName>
</protein>
<keyword evidence="2" id="KW-1185">Reference proteome</keyword>
<dbReference type="InParanoid" id="E4WU75"/>
<dbReference type="EMBL" id="FN653016">
    <property type="protein sequence ID" value="CBY07134.1"/>
    <property type="molecule type" value="Genomic_DNA"/>
</dbReference>
<name>E4WU75_OIKDI</name>
<accession>E4WU75</accession>